<proteinExistence type="predicted"/>
<protein>
    <submittedName>
        <fullName evidence="1">Uncharacterized protein</fullName>
    </submittedName>
</protein>
<evidence type="ECO:0000313" key="1">
    <source>
        <dbReference type="EMBL" id="XAH75799.1"/>
    </source>
</evidence>
<organism evidence="1 2">
    <name type="scientific">Kineothrix sedimenti</name>
    <dbReference type="NCBI Taxonomy" id="3123317"/>
    <lineage>
        <taxon>Bacteria</taxon>
        <taxon>Bacillati</taxon>
        <taxon>Bacillota</taxon>
        <taxon>Clostridia</taxon>
        <taxon>Lachnospirales</taxon>
        <taxon>Lachnospiraceae</taxon>
        <taxon>Kineothrix</taxon>
    </lineage>
</organism>
<dbReference type="Proteomes" id="UP001451571">
    <property type="component" value="Chromosome"/>
</dbReference>
<sequence length="223" mass="24742">MKFDWIVNKLKERIYPYTHADAVIMDDEGTKLSDKFTEVDEHLADTALHVPIDGNVGQVLTKTSDGNVWETIDNEAIEVVDNLTTDDSTKALSAKQGKELKALIDAGSGGGSYSIKDYGTWYTDGHIWTGTEVDDRDFDVAANTNVYKNILIPHSLNLNVTSIRMRGSFSKYGSTVTTYEKITGVITTGGIEYDNYFVAIKNLWTATQTLGKSSFRIEYLSSN</sequence>
<evidence type="ECO:0000313" key="2">
    <source>
        <dbReference type="Proteomes" id="UP001451571"/>
    </source>
</evidence>
<dbReference type="Pfam" id="PF22337">
    <property type="entry name" value="Phage_fiber_rpt"/>
    <property type="match status" value="1"/>
</dbReference>
<name>A0ABZ3F1W1_9FIRM</name>
<dbReference type="InterPro" id="IPR054500">
    <property type="entry name" value="Phage_fiber_rpt"/>
</dbReference>
<accession>A0ABZ3F1W1</accession>
<dbReference type="RefSeq" id="WP_342759373.1">
    <property type="nucleotide sequence ID" value="NZ_CP146256.1"/>
</dbReference>
<gene>
    <name evidence="1" type="ORF">V6984_08615</name>
</gene>
<dbReference type="EMBL" id="CP146256">
    <property type="protein sequence ID" value="XAH75799.1"/>
    <property type="molecule type" value="Genomic_DNA"/>
</dbReference>
<keyword evidence="2" id="KW-1185">Reference proteome</keyword>
<reference evidence="1 2" key="1">
    <citation type="submission" date="2024-02" db="EMBL/GenBank/DDBJ databases">
        <title>Bacterial strain from lacustrine sediment.</title>
        <authorList>
            <person name="Petit C."/>
            <person name="Fadhlaoui K."/>
        </authorList>
    </citation>
    <scope>NUCLEOTIDE SEQUENCE [LARGE SCALE GENOMIC DNA]</scope>
    <source>
        <strain evidence="1 2">IPX-CK</strain>
    </source>
</reference>